<evidence type="ECO:0000313" key="2">
    <source>
        <dbReference type="EMBL" id="TFE25966.1"/>
    </source>
</evidence>
<proteinExistence type="predicted"/>
<gene>
    <name evidence="2" type="ORF">E2980_12435</name>
</gene>
<feature type="region of interest" description="Disordered" evidence="1">
    <location>
        <begin position="1"/>
        <end position="71"/>
    </location>
</feature>
<dbReference type="Proteomes" id="UP000297900">
    <property type="component" value="Unassembled WGS sequence"/>
</dbReference>
<dbReference type="EMBL" id="SOMN01000016">
    <property type="protein sequence ID" value="TFE25966.1"/>
    <property type="molecule type" value="Genomic_DNA"/>
</dbReference>
<accession>A0A4Y8LXW7</accession>
<keyword evidence="3" id="KW-1185">Reference proteome</keyword>
<reference evidence="2 3" key="1">
    <citation type="submission" date="2019-03" db="EMBL/GenBank/DDBJ databases">
        <title>Cohnella endophytica sp. nov., a novel endophytic bacterium isolated from bark of Sonneratia apetala.</title>
        <authorList>
            <person name="Tuo L."/>
        </authorList>
    </citation>
    <scope>NUCLEOTIDE SEQUENCE [LARGE SCALE GENOMIC DNA]</scope>
    <source>
        <strain evidence="2 3">CCTCC AB 208254</strain>
    </source>
</reference>
<sequence>MSKNKVWNRGKHNGRGLPPKKETSPAASDVTSNQPEGPSSTGISLPPRINTVQRMNRDNWVGRVTPPRKRD</sequence>
<dbReference type="RefSeq" id="WP_135152510.1">
    <property type="nucleotide sequence ID" value="NZ_SOMN01000016.1"/>
</dbReference>
<name>A0A4Y8LXW7_9BACL</name>
<organism evidence="2 3">
    <name type="scientific">Cohnella luojiensis</name>
    <dbReference type="NCBI Taxonomy" id="652876"/>
    <lineage>
        <taxon>Bacteria</taxon>
        <taxon>Bacillati</taxon>
        <taxon>Bacillota</taxon>
        <taxon>Bacilli</taxon>
        <taxon>Bacillales</taxon>
        <taxon>Paenibacillaceae</taxon>
        <taxon>Cohnella</taxon>
    </lineage>
</organism>
<protein>
    <submittedName>
        <fullName evidence="2">Uncharacterized protein</fullName>
    </submittedName>
</protein>
<feature type="compositionally biased region" description="Polar residues" evidence="1">
    <location>
        <begin position="25"/>
        <end position="43"/>
    </location>
</feature>
<evidence type="ECO:0000256" key="1">
    <source>
        <dbReference type="SAM" id="MobiDB-lite"/>
    </source>
</evidence>
<comment type="caution">
    <text evidence="2">The sequence shown here is derived from an EMBL/GenBank/DDBJ whole genome shotgun (WGS) entry which is preliminary data.</text>
</comment>
<dbReference type="AlphaFoldDB" id="A0A4Y8LXW7"/>
<dbReference type="OrthoDB" id="2662647at2"/>
<feature type="compositionally biased region" description="Basic residues" evidence="1">
    <location>
        <begin position="1"/>
        <end position="14"/>
    </location>
</feature>
<evidence type="ECO:0000313" key="3">
    <source>
        <dbReference type="Proteomes" id="UP000297900"/>
    </source>
</evidence>